<feature type="compositionally biased region" description="Basic and acidic residues" evidence="1">
    <location>
        <begin position="320"/>
        <end position="329"/>
    </location>
</feature>
<reference evidence="3 4" key="1">
    <citation type="submission" date="2019-03" db="EMBL/GenBank/DDBJ databases">
        <title>Genomic Encyclopedia of Archaeal and Bacterial Type Strains, Phase II (KMG-II): from individual species to whole genera.</title>
        <authorList>
            <person name="Goeker M."/>
        </authorList>
    </citation>
    <scope>NUCLEOTIDE SEQUENCE [LARGE SCALE GENOMIC DNA]</scope>
    <source>
        <strain evidence="3 4">ATCC 25309</strain>
    </source>
</reference>
<protein>
    <submittedName>
        <fullName evidence="3">Heparinase II/III-like protein</fullName>
    </submittedName>
</protein>
<organism evidence="3 4">
    <name type="scientific">Prosthecobacter fusiformis</name>
    <dbReference type="NCBI Taxonomy" id="48464"/>
    <lineage>
        <taxon>Bacteria</taxon>
        <taxon>Pseudomonadati</taxon>
        <taxon>Verrucomicrobiota</taxon>
        <taxon>Verrucomicrobiia</taxon>
        <taxon>Verrucomicrobiales</taxon>
        <taxon>Verrucomicrobiaceae</taxon>
        <taxon>Prosthecobacter</taxon>
    </lineage>
</organism>
<gene>
    <name evidence="3" type="ORF">EI77_01478</name>
</gene>
<dbReference type="PANTHER" id="PTHR38045:SF1">
    <property type="entry name" value="HEPARINASE II_III-LIKE PROTEIN"/>
    <property type="match status" value="1"/>
</dbReference>
<dbReference type="Gene3D" id="2.30.30.700">
    <property type="entry name" value="SLA1 homology domain 1"/>
    <property type="match status" value="1"/>
</dbReference>
<feature type="signal peptide" evidence="2">
    <location>
        <begin position="1"/>
        <end position="22"/>
    </location>
</feature>
<name>A0A4R7S3N9_9BACT</name>
<sequence>MNAAVHRPFATLLLTLSLPWLASAEMRAWKNKAGASIDAEMVAVDVTARTITIKRADGQTFTIPIDSLSDEDKAFAAEQWKKMQGAPAAPATADAPAAKTPPAAGKATARPAPPRPALTITPVNKFKVPNNAEYMRVVLKTRPRLIHAAPGWTYLKGLPAADPVAAKMIENLKAGGEKLLEAPELTRIFGEQKSTVTPGSKAMFRMAALGVLNFVDGDPRWKERGVREMIAITDPATFQNWYVDEPAVTADFLIAASLGYDYFRDGMNAKQATDARTYMIEKGIGALVALLKGEPVPESARGKAAGVTNAPKPKGTPKGGAKDKEEVEPDAEHMAAASALILAGICLQDEDPSAAKQAIDAGGKVFGKGMLRFAPDGIWPEGMEAGEQVLDYAIMVMQTLKANAGTDLGFSLLEGIPQAGLARLHLVGPSNQLFNYGDAQGTTLSRPWVSTWLAGAHGNMGTKALAAGAAPSADTAFLNLAGHFMYYNPHAAGDGTPDSPDYVFPGGAVAALRSSWDKDAYYVAVKGGDNSIPTAQLDIGSFVLEAGGVRWGIELGAESDRAPGFSPAADRTKRYALYVEGTPGQNTVMMGGNQELDAQSAVLSGHSTPELGILAVDLTKAYSKLAKDVYRGAMMVRGAKPYLVLQDDMAVKNTTPVTWSMHTRAEVTVDGSKATLTEKDKTLHAVILSPAGATFTTEDPPEPASEQMKKLTGIKVLKVSLGAVKGPQTISIAFSLDGAPASVPVKPITEWVPKK</sequence>
<accession>A0A4R7S3N9</accession>
<dbReference type="Gene3D" id="2.70.98.70">
    <property type="match status" value="1"/>
</dbReference>
<evidence type="ECO:0000313" key="4">
    <source>
        <dbReference type="Proteomes" id="UP000295662"/>
    </source>
</evidence>
<dbReference type="EMBL" id="SOCA01000002">
    <property type="protein sequence ID" value="TDU73012.1"/>
    <property type="molecule type" value="Genomic_DNA"/>
</dbReference>
<feature type="compositionally biased region" description="Low complexity" evidence="1">
    <location>
        <begin position="85"/>
        <end position="110"/>
    </location>
</feature>
<comment type="caution">
    <text evidence="3">The sequence shown here is derived from an EMBL/GenBank/DDBJ whole genome shotgun (WGS) entry which is preliminary data.</text>
</comment>
<keyword evidence="4" id="KW-1185">Reference proteome</keyword>
<dbReference type="Proteomes" id="UP000295662">
    <property type="component" value="Unassembled WGS sequence"/>
</dbReference>
<dbReference type="PANTHER" id="PTHR38045">
    <property type="entry name" value="CHROMOSOME 1, WHOLE GENOME SHOTGUN SEQUENCE"/>
    <property type="match status" value="1"/>
</dbReference>
<dbReference type="AlphaFoldDB" id="A0A4R7S3N9"/>
<feature type="region of interest" description="Disordered" evidence="1">
    <location>
        <begin position="81"/>
        <end position="118"/>
    </location>
</feature>
<dbReference type="RefSeq" id="WP_133794157.1">
    <property type="nucleotide sequence ID" value="NZ_SOCA01000002.1"/>
</dbReference>
<keyword evidence="2" id="KW-0732">Signal</keyword>
<dbReference type="InterPro" id="IPR008929">
    <property type="entry name" value="Chondroitin_lyas"/>
</dbReference>
<feature type="chain" id="PRO_5021010961" evidence="2">
    <location>
        <begin position="23"/>
        <end position="755"/>
    </location>
</feature>
<dbReference type="Gene3D" id="1.50.10.100">
    <property type="entry name" value="Chondroitin AC/alginate lyase"/>
    <property type="match status" value="1"/>
</dbReference>
<evidence type="ECO:0000256" key="1">
    <source>
        <dbReference type="SAM" id="MobiDB-lite"/>
    </source>
</evidence>
<evidence type="ECO:0000313" key="3">
    <source>
        <dbReference type="EMBL" id="TDU73012.1"/>
    </source>
</evidence>
<proteinExistence type="predicted"/>
<feature type="region of interest" description="Disordered" evidence="1">
    <location>
        <begin position="300"/>
        <end position="329"/>
    </location>
</feature>
<dbReference type="OrthoDB" id="175534at2"/>
<dbReference type="SUPFAM" id="SSF48230">
    <property type="entry name" value="Chondroitin AC/alginate lyase"/>
    <property type="match status" value="1"/>
</dbReference>
<evidence type="ECO:0000256" key="2">
    <source>
        <dbReference type="SAM" id="SignalP"/>
    </source>
</evidence>